<evidence type="ECO:0000256" key="2">
    <source>
        <dbReference type="ARBA" id="ARBA00022448"/>
    </source>
</evidence>
<evidence type="ECO:0000313" key="9">
    <source>
        <dbReference type="EMBL" id="OGF54579.1"/>
    </source>
</evidence>
<organism evidence="9 10">
    <name type="scientific">Fraserbacteria sp. (strain RBG_16_55_9)</name>
    <dbReference type="NCBI Taxonomy" id="1817864"/>
    <lineage>
        <taxon>Bacteria</taxon>
        <taxon>Candidatus Fraseribacteriota</taxon>
    </lineage>
</organism>
<feature type="domain" description="Major facilitator superfamily (MFS) profile" evidence="8">
    <location>
        <begin position="8"/>
        <end position="391"/>
    </location>
</feature>
<feature type="transmembrane region" description="Helical" evidence="7">
    <location>
        <begin position="374"/>
        <end position="390"/>
    </location>
</feature>
<keyword evidence="3" id="KW-1003">Cell membrane</keyword>
<keyword evidence="2" id="KW-0813">Transport</keyword>
<sequence>MTAQQKRQLAILFLTLLMVMVGFGIIIPIMPFYAESMGASATHLGLLFASFSLMQFLFSPLWGRYSDRIGRRPVLLIGLLGMAISFVLIGVAQALWTLFAARILGGVLSSSVLPAAMAYVADSTGPEQRGQAMGLMGAAMGLGMIFGPAIGGFLGAFSPAMPFFVAAALTLLVAVFAAFFLPESLRSPARQEAVTRPQGHRPPSAYRELFHALHGPVGLLLMLGFLSTMALASLFGIFALFAQARFGFGESEMGAVFVALGIISALGQGVLVGWMINRWAEERVIQVSLILSGLGFLGLTLAYDLASLIGLTTLLGLGTSLLGAPLTSLISQRTPPDQQGTIMGVFNSYQSLGRIVGPLLGGVVFDLWGPEYPFIMAGVVFLLTWLGSSML</sequence>
<dbReference type="Proteomes" id="UP000179157">
    <property type="component" value="Unassembled WGS sequence"/>
</dbReference>
<dbReference type="InterPro" id="IPR001958">
    <property type="entry name" value="Tet-R_TetA/multi-R_MdtG-like"/>
</dbReference>
<evidence type="ECO:0000256" key="6">
    <source>
        <dbReference type="ARBA" id="ARBA00023136"/>
    </source>
</evidence>
<gene>
    <name evidence="9" type="ORF">A2Z21_06780</name>
</gene>
<dbReference type="InterPro" id="IPR036259">
    <property type="entry name" value="MFS_trans_sf"/>
</dbReference>
<dbReference type="PROSITE" id="PS50850">
    <property type="entry name" value="MFS"/>
    <property type="match status" value="1"/>
</dbReference>
<feature type="transmembrane region" description="Helical" evidence="7">
    <location>
        <begin position="284"/>
        <end position="303"/>
    </location>
</feature>
<evidence type="ECO:0000256" key="7">
    <source>
        <dbReference type="SAM" id="Phobius"/>
    </source>
</evidence>
<feature type="transmembrane region" description="Helical" evidence="7">
    <location>
        <begin position="217"/>
        <end position="242"/>
    </location>
</feature>
<evidence type="ECO:0000256" key="3">
    <source>
        <dbReference type="ARBA" id="ARBA00022475"/>
    </source>
</evidence>
<feature type="transmembrane region" description="Helical" evidence="7">
    <location>
        <begin position="163"/>
        <end position="181"/>
    </location>
</feature>
<evidence type="ECO:0000256" key="5">
    <source>
        <dbReference type="ARBA" id="ARBA00022989"/>
    </source>
</evidence>
<comment type="subcellular location">
    <subcellularLocation>
        <location evidence="1">Cell membrane</location>
        <topology evidence="1">Multi-pass membrane protein</topology>
    </subcellularLocation>
</comment>
<dbReference type="GO" id="GO:0005886">
    <property type="term" value="C:plasma membrane"/>
    <property type="evidence" value="ECO:0007669"/>
    <property type="project" value="UniProtKB-SubCell"/>
</dbReference>
<comment type="caution">
    <text evidence="9">The sequence shown here is derived from an EMBL/GenBank/DDBJ whole genome shotgun (WGS) entry which is preliminary data.</text>
</comment>
<dbReference type="AlphaFoldDB" id="A0A1F5UTW8"/>
<keyword evidence="4 7" id="KW-0812">Transmembrane</keyword>
<dbReference type="InterPro" id="IPR011701">
    <property type="entry name" value="MFS"/>
</dbReference>
<keyword evidence="5 7" id="KW-1133">Transmembrane helix</keyword>
<dbReference type="Pfam" id="PF07690">
    <property type="entry name" value="MFS_1"/>
    <property type="match status" value="1"/>
</dbReference>
<feature type="transmembrane region" description="Helical" evidence="7">
    <location>
        <begin position="133"/>
        <end position="157"/>
    </location>
</feature>
<feature type="transmembrane region" description="Helical" evidence="7">
    <location>
        <begin position="102"/>
        <end position="121"/>
    </location>
</feature>
<dbReference type="PANTHER" id="PTHR43414:SF6">
    <property type="entry name" value="MULTIDRUG RESISTANCE PROTEIN MDTG"/>
    <property type="match status" value="1"/>
</dbReference>
<name>A0A1F5UTW8_FRAXR</name>
<dbReference type="GO" id="GO:0022857">
    <property type="term" value="F:transmembrane transporter activity"/>
    <property type="evidence" value="ECO:0007669"/>
    <property type="project" value="InterPro"/>
</dbReference>
<feature type="transmembrane region" description="Helical" evidence="7">
    <location>
        <begin position="40"/>
        <end position="62"/>
    </location>
</feature>
<feature type="transmembrane region" description="Helical" evidence="7">
    <location>
        <begin position="74"/>
        <end position="96"/>
    </location>
</feature>
<keyword evidence="6 7" id="KW-0472">Membrane</keyword>
<dbReference type="InterPro" id="IPR020846">
    <property type="entry name" value="MFS_dom"/>
</dbReference>
<dbReference type="EMBL" id="MFGX01000076">
    <property type="protein sequence ID" value="OGF54579.1"/>
    <property type="molecule type" value="Genomic_DNA"/>
</dbReference>
<feature type="non-terminal residue" evidence="9">
    <location>
        <position position="391"/>
    </location>
</feature>
<accession>A0A1F5UTW8</accession>
<protein>
    <recommendedName>
        <fullName evidence="8">Major facilitator superfamily (MFS) profile domain-containing protein</fullName>
    </recommendedName>
</protein>
<dbReference type="Gene3D" id="1.20.1250.20">
    <property type="entry name" value="MFS general substrate transporter like domains"/>
    <property type="match status" value="1"/>
</dbReference>
<dbReference type="PRINTS" id="PR01035">
    <property type="entry name" value="TCRTETA"/>
</dbReference>
<evidence type="ECO:0000259" key="8">
    <source>
        <dbReference type="PROSITE" id="PS50850"/>
    </source>
</evidence>
<evidence type="ECO:0000313" key="10">
    <source>
        <dbReference type="Proteomes" id="UP000179157"/>
    </source>
</evidence>
<dbReference type="STRING" id="1817864.A2Z21_06780"/>
<reference evidence="9 10" key="1">
    <citation type="journal article" date="2016" name="Nat. Commun.">
        <title>Thousands of microbial genomes shed light on interconnected biogeochemical processes in an aquifer system.</title>
        <authorList>
            <person name="Anantharaman K."/>
            <person name="Brown C.T."/>
            <person name="Hug L.A."/>
            <person name="Sharon I."/>
            <person name="Castelle C.J."/>
            <person name="Probst A.J."/>
            <person name="Thomas B.C."/>
            <person name="Singh A."/>
            <person name="Wilkins M.J."/>
            <person name="Karaoz U."/>
            <person name="Brodie E.L."/>
            <person name="Williams K.H."/>
            <person name="Hubbard S.S."/>
            <person name="Banfield J.F."/>
        </authorList>
    </citation>
    <scope>NUCLEOTIDE SEQUENCE [LARGE SCALE GENOMIC DNA]</scope>
    <source>
        <strain evidence="10">RBG_16_55_9</strain>
    </source>
</reference>
<feature type="transmembrane region" description="Helical" evidence="7">
    <location>
        <begin position="254"/>
        <end position="277"/>
    </location>
</feature>
<evidence type="ECO:0000256" key="4">
    <source>
        <dbReference type="ARBA" id="ARBA00022692"/>
    </source>
</evidence>
<dbReference type="PANTHER" id="PTHR43414">
    <property type="entry name" value="MULTIDRUG RESISTANCE PROTEIN MDTG"/>
    <property type="match status" value="1"/>
</dbReference>
<feature type="transmembrane region" description="Helical" evidence="7">
    <location>
        <begin position="12"/>
        <end position="34"/>
    </location>
</feature>
<proteinExistence type="predicted"/>
<evidence type="ECO:0000256" key="1">
    <source>
        <dbReference type="ARBA" id="ARBA00004651"/>
    </source>
</evidence>
<dbReference type="SUPFAM" id="SSF103473">
    <property type="entry name" value="MFS general substrate transporter"/>
    <property type="match status" value="1"/>
</dbReference>